<dbReference type="InterPro" id="IPR024751">
    <property type="entry name" value="VESA1"/>
</dbReference>
<dbReference type="RefSeq" id="XP_067714789.1">
    <property type="nucleotide sequence ID" value="XM_067858688.1"/>
</dbReference>
<protein>
    <submittedName>
        <fullName evidence="2">Variant erythrocyte surface antigen-1 family protein</fullName>
    </submittedName>
</protein>
<keyword evidence="1" id="KW-0812">Transmembrane</keyword>
<dbReference type="EMBL" id="BPLF01000002">
    <property type="protein sequence ID" value="GIX62720.1"/>
    <property type="molecule type" value="Genomic_DNA"/>
</dbReference>
<evidence type="ECO:0000313" key="2">
    <source>
        <dbReference type="EMBL" id="GIX62720.1"/>
    </source>
</evidence>
<keyword evidence="1" id="KW-1133">Transmembrane helix</keyword>
<gene>
    <name evidence="2" type="ORF">BcabD6B2_21550</name>
</gene>
<keyword evidence="1" id="KW-0472">Membrane</keyword>
<name>A0AAV4LSE4_BABCB</name>
<proteinExistence type="predicted"/>
<accession>A0AAV4LSE4</accession>
<reference evidence="2 3" key="1">
    <citation type="submission" date="2021-06" db="EMBL/GenBank/DDBJ databases">
        <title>Genome sequence of Babesia caballi.</title>
        <authorList>
            <person name="Yamagishi J."/>
            <person name="Kidaka T."/>
            <person name="Ochi A."/>
        </authorList>
    </citation>
    <scope>NUCLEOTIDE SEQUENCE [LARGE SCALE GENOMIC DNA]</scope>
    <source>
        <strain evidence="2">USDA-D6B2</strain>
    </source>
</reference>
<comment type="caution">
    <text evidence="2">The sequence shown here is derived from an EMBL/GenBank/DDBJ whole genome shotgun (WGS) entry which is preliminary data.</text>
</comment>
<keyword evidence="3" id="KW-1185">Reference proteome</keyword>
<evidence type="ECO:0000256" key="1">
    <source>
        <dbReference type="SAM" id="Phobius"/>
    </source>
</evidence>
<sequence length="1380" mass="151934">MTFGKKSLTDAPKDLKEAIDWVLRVSGDGFGGSHGAIAELAKALTASIKKTPHGKNDNVKKILAVFTKDEQKIKPNGPIKQLGDALTKFIGYESSGDWSGNTYNHKINGRGIIKQVDIYSKSKRQNNNGVYTSAYYGSAWGLDVEIGAQEQKQRNTEKAVQCFFTAIAFIYEGLTELYLKCKTEWKTENLGGNSGGRNLKEFMQQNGFEKAKLNSDMTGQRITTQALQSLTEFSTAHSAAGSNPSLDAFRSQLEQNAWSNPSNYPLSALYILAAPAYTQTSIPSFLSYSGPASTILSDCPSNLKEAIDWILRVTGRDGGSNKNDGANKLAEAIVKLPDFNTAINAALKKQEGVSGGVDISQALAKITNSGTLEEIIKKLAEGLRAFIGYDNDTIKHSTIGIGLYNDPLERLQDAVLKFTEIFFQGFKHQNYKTHLNLNRHERNLDSAIKKLQSGFGGDPKKFNEAVQGLEGQLNGVNGSDVDTILGKLKDIKSLKDKSQMSDLASAVETFMSNVLDQVTQDSNVTRDAGQPKNHVETLRGQLDALLDELKKNTGPIDESANSQVMGKMKSIYQTFEPLGQALKSITHERHPVARVLVAASYNGVVNFISQLKTGYMSYYQAATWSDDTVSLEKCGKILMACLPFIFDKLGYLFWHCSQGLWNGLKLDGSAKPSNGIKQTDLKHFMDVMSFSAHWLNGGKTGGNVLNVMNTSFKDLAAASTSASTYDVFLKNLKDKAADHLNDPNANPLGALFCCSKAYFQGCHLTNAETRPPSTIREMLYWLSGLQFAPGYNDLEKHIVHVVKPEFKVAISGSPTTSETLTADQVTEYLVTACLYSPTVFCNIQEPGISNNADEPWLHSLFSNSEFNFTYPSSGSSLLYKVADYADALQFQLGFLYKQCTHIHTNTCGWYMCQFGKRVNVNVQDGAILSHICPAGCSTSEHGTGDNAEGDCQHAGCGTSKHSPLQAFLTDKLPGFSLPTATNQLTYSDGHMADHTPGSMCHVQMGFDSTKLRGSGMGAHIKFSLQSFCGSSASPLPQLCHTLSCITKRTPRTLGDLFGFTWHLTGQMFNKTKNDDKDPSPRLSGVLDTLLLKLKNFKTNLLYEGLADNAKDVGSALFGLSWHCHWKNSWRTDQRKNSSQYCDDHTSSKTACDLMSLYDSECEAKTCGKYLEPLGISSGATFADKYAFIYLSWAAHLTDELYESLQEFLEEFNDHTCKGCKLSPSCSSHISASQCRCPSVVDCADVLPHLYANGFNFKDAFSLKGMQYEGSRSKYTQTAQTKRQCSAFVDQLQSVINGNPLSKLLTSIDDFLYAIRWEFFSKLSGFWTIYICLILYTFFFLLDTLHLRSHLKLTASHTIPPIALLTSGNPLPVTKLTYITQ</sequence>
<dbReference type="GeneID" id="94194201"/>
<dbReference type="Pfam" id="PF12785">
    <property type="entry name" value="VESA1_N"/>
    <property type="match status" value="1"/>
</dbReference>
<evidence type="ECO:0000313" key="3">
    <source>
        <dbReference type="Proteomes" id="UP001497744"/>
    </source>
</evidence>
<dbReference type="Proteomes" id="UP001497744">
    <property type="component" value="Unassembled WGS sequence"/>
</dbReference>
<feature type="transmembrane region" description="Helical" evidence="1">
    <location>
        <begin position="1324"/>
        <end position="1341"/>
    </location>
</feature>
<organism evidence="2 3">
    <name type="scientific">Babesia caballi</name>
    <dbReference type="NCBI Taxonomy" id="5871"/>
    <lineage>
        <taxon>Eukaryota</taxon>
        <taxon>Sar</taxon>
        <taxon>Alveolata</taxon>
        <taxon>Apicomplexa</taxon>
        <taxon>Aconoidasida</taxon>
        <taxon>Piroplasmida</taxon>
        <taxon>Babesiidae</taxon>
        <taxon>Babesia</taxon>
    </lineage>
</organism>